<dbReference type="RefSeq" id="WP_154309223.1">
    <property type="nucleotide sequence ID" value="NZ_WKKI01000044.1"/>
</dbReference>
<organism evidence="2 3">
    <name type="scientific">Metabacillus lacus</name>
    <dbReference type="NCBI Taxonomy" id="1983721"/>
    <lineage>
        <taxon>Bacteria</taxon>
        <taxon>Bacillati</taxon>
        <taxon>Bacillota</taxon>
        <taxon>Bacilli</taxon>
        <taxon>Bacillales</taxon>
        <taxon>Bacillaceae</taxon>
        <taxon>Metabacillus</taxon>
    </lineage>
</organism>
<comment type="caution">
    <text evidence="2">The sequence shown here is derived from an EMBL/GenBank/DDBJ whole genome shotgun (WGS) entry which is preliminary data.</text>
</comment>
<dbReference type="Proteomes" id="UP000448867">
    <property type="component" value="Unassembled WGS sequence"/>
</dbReference>
<dbReference type="InterPro" id="IPR025572">
    <property type="entry name" value="YgaB"/>
</dbReference>
<dbReference type="Pfam" id="PF14182">
    <property type="entry name" value="YgaB"/>
    <property type="match status" value="1"/>
</dbReference>
<sequence>MGSFEQLVGEQLKTMEKLLFLQSEVERCQEIERELVSLQDKVQLRSIRDEIELMKAELAMIQRVFEEQTEDVIQSYQDYQASTVL</sequence>
<feature type="coiled-coil region" evidence="1">
    <location>
        <begin position="21"/>
        <end position="64"/>
    </location>
</feature>
<dbReference type="EMBL" id="WKKI01000044">
    <property type="protein sequence ID" value="MRX73764.1"/>
    <property type="molecule type" value="Genomic_DNA"/>
</dbReference>
<gene>
    <name evidence="2" type="ORF">GJU40_16605</name>
</gene>
<evidence type="ECO:0000313" key="3">
    <source>
        <dbReference type="Proteomes" id="UP000448867"/>
    </source>
</evidence>
<reference evidence="2 3" key="1">
    <citation type="submission" date="2019-11" db="EMBL/GenBank/DDBJ databases">
        <title>Bacillus lacus genome.</title>
        <authorList>
            <person name="Allen C.J."/>
            <person name="Newman J.D."/>
        </authorList>
    </citation>
    <scope>NUCLEOTIDE SEQUENCE [LARGE SCALE GENOMIC DNA]</scope>
    <source>
        <strain evidence="2 3">KCTC 33946</strain>
    </source>
</reference>
<name>A0A7X2J1U5_9BACI</name>
<keyword evidence="1" id="KW-0175">Coiled coil</keyword>
<evidence type="ECO:0000313" key="2">
    <source>
        <dbReference type="EMBL" id="MRX73764.1"/>
    </source>
</evidence>
<accession>A0A7X2J1U5</accession>
<protein>
    <recommendedName>
        <fullName evidence="4">YgaB-like protein</fullName>
    </recommendedName>
</protein>
<proteinExistence type="predicted"/>
<dbReference type="AlphaFoldDB" id="A0A7X2J1U5"/>
<evidence type="ECO:0008006" key="4">
    <source>
        <dbReference type="Google" id="ProtNLM"/>
    </source>
</evidence>
<keyword evidence="3" id="KW-1185">Reference proteome</keyword>
<evidence type="ECO:0000256" key="1">
    <source>
        <dbReference type="SAM" id="Coils"/>
    </source>
</evidence>
<dbReference type="OrthoDB" id="2942102at2"/>